<keyword evidence="4" id="KW-1185">Reference proteome</keyword>
<dbReference type="EMBL" id="VFMN01000001">
    <property type="protein sequence ID" value="TQJ08233.1"/>
    <property type="molecule type" value="Genomic_DNA"/>
</dbReference>
<dbReference type="AlphaFoldDB" id="A0A542DYQ8"/>
<feature type="transmembrane region" description="Helical" evidence="2">
    <location>
        <begin position="65"/>
        <end position="89"/>
    </location>
</feature>
<evidence type="ECO:0000256" key="1">
    <source>
        <dbReference type="SAM" id="MobiDB-lite"/>
    </source>
</evidence>
<evidence type="ECO:0000313" key="3">
    <source>
        <dbReference type="EMBL" id="TQJ08233.1"/>
    </source>
</evidence>
<accession>A0A542DYQ8</accession>
<feature type="transmembrane region" description="Helical" evidence="2">
    <location>
        <begin position="33"/>
        <end position="53"/>
    </location>
</feature>
<feature type="region of interest" description="Disordered" evidence="1">
    <location>
        <begin position="1"/>
        <end position="23"/>
    </location>
</feature>
<dbReference type="Proteomes" id="UP000317893">
    <property type="component" value="Unassembled WGS sequence"/>
</dbReference>
<gene>
    <name evidence="3" type="ORF">FB458_1317</name>
</gene>
<proteinExistence type="predicted"/>
<name>A0A542DYQ8_9MICO</name>
<sequence length="217" mass="24109">MTQDTGRTSWNDHGEPLTREQAHRLRDDRRARVLMAAGAGVLVVVVLVGTLVIGHAQHPDRPVRWPLVIGLAAAVLVVLAAGLLLGLWLRGRHGPTRRYLLSGDRRTRTRVTKQLRKGRPVDENDLEVARAVVDLTERQRWVSLYFLGMAVLYTVIVVLDDQSRTPPPGLLRVLHLALPPFMLFTAVVLFVSRRRLLTNAARQGIIPGSADAGSRRP</sequence>
<organism evidence="3 4">
    <name type="scientific">Lapillicoccus jejuensis</name>
    <dbReference type="NCBI Taxonomy" id="402171"/>
    <lineage>
        <taxon>Bacteria</taxon>
        <taxon>Bacillati</taxon>
        <taxon>Actinomycetota</taxon>
        <taxon>Actinomycetes</taxon>
        <taxon>Micrococcales</taxon>
        <taxon>Intrasporangiaceae</taxon>
        <taxon>Lapillicoccus</taxon>
    </lineage>
</organism>
<feature type="transmembrane region" description="Helical" evidence="2">
    <location>
        <begin position="171"/>
        <end position="192"/>
    </location>
</feature>
<keyword evidence="2" id="KW-1133">Transmembrane helix</keyword>
<comment type="caution">
    <text evidence="3">The sequence shown here is derived from an EMBL/GenBank/DDBJ whole genome shotgun (WGS) entry which is preliminary data.</text>
</comment>
<feature type="compositionally biased region" description="Basic and acidic residues" evidence="1">
    <location>
        <begin position="10"/>
        <end position="23"/>
    </location>
</feature>
<reference evidence="3 4" key="1">
    <citation type="submission" date="2019-06" db="EMBL/GenBank/DDBJ databases">
        <title>Sequencing the genomes of 1000 actinobacteria strains.</title>
        <authorList>
            <person name="Klenk H.-P."/>
        </authorList>
    </citation>
    <scope>NUCLEOTIDE SEQUENCE [LARGE SCALE GENOMIC DNA]</scope>
    <source>
        <strain evidence="3 4">DSM 18607</strain>
    </source>
</reference>
<keyword evidence="2" id="KW-0812">Transmembrane</keyword>
<evidence type="ECO:0000256" key="2">
    <source>
        <dbReference type="SAM" id="Phobius"/>
    </source>
</evidence>
<feature type="transmembrane region" description="Helical" evidence="2">
    <location>
        <begin position="141"/>
        <end position="159"/>
    </location>
</feature>
<keyword evidence="2" id="KW-0472">Membrane</keyword>
<evidence type="ECO:0000313" key="4">
    <source>
        <dbReference type="Proteomes" id="UP000317893"/>
    </source>
</evidence>
<protein>
    <submittedName>
        <fullName evidence="3">Uncharacterized protein</fullName>
    </submittedName>
</protein>